<sequence>MFRTLQNQPSVISIFHNQKSKASQALYQVVEKLTSKAPVADKVYLDLVTNQMPTYDQFSTIVSNVPTDDSYGQRVLRQAFPLLSDKHSEKGTTHTTIKGAPQMFNEGEYNIIRDTFDKIENGAASEVSDPEELFTAPLVVDWDRATIANDEEGLKKMLSLYEKEEAAK</sequence>
<protein>
    <submittedName>
        <fullName evidence="7">Uncharacterized protein</fullName>
    </submittedName>
</protein>
<gene>
    <name evidence="7" type="ORF">DIURU_005125</name>
</gene>
<evidence type="ECO:0000313" key="8">
    <source>
        <dbReference type="Proteomes" id="UP000449547"/>
    </source>
</evidence>
<comment type="function">
    <text evidence="1">Putative mitochondrial redox protein which could be involved in the reduction of small toxic molecules.</text>
</comment>
<keyword evidence="4" id="KW-0809">Transit peptide</keyword>
<dbReference type="Pfam" id="PF07955">
    <property type="entry name" value="DUF1687"/>
    <property type="match status" value="1"/>
</dbReference>
<dbReference type="OMA" id="TITIFHN"/>
<dbReference type="PANTHER" id="PTHR28071:SF1">
    <property type="entry name" value="REDOX PROTEIN FMP46, MITOCHONDRIAL-RELATED"/>
    <property type="match status" value="1"/>
</dbReference>
<evidence type="ECO:0000256" key="2">
    <source>
        <dbReference type="ARBA" id="ARBA00004173"/>
    </source>
</evidence>
<dbReference type="AlphaFoldDB" id="A0A642UES6"/>
<keyword evidence="6" id="KW-0496">Mitochondrion</keyword>
<comment type="subcellular location">
    <subcellularLocation>
        <location evidence="2">Mitochondrion</location>
    </subcellularLocation>
</comment>
<dbReference type="SUPFAM" id="SSF52833">
    <property type="entry name" value="Thioredoxin-like"/>
    <property type="match status" value="1"/>
</dbReference>
<dbReference type="InterPro" id="IPR036249">
    <property type="entry name" value="Thioredoxin-like_sf"/>
</dbReference>
<dbReference type="GeneID" id="54783776"/>
<dbReference type="EMBL" id="SWFT01000153">
    <property type="protein sequence ID" value="KAA8897694.1"/>
    <property type="molecule type" value="Genomic_DNA"/>
</dbReference>
<dbReference type="RefSeq" id="XP_034010122.1">
    <property type="nucleotide sequence ID" value="XM_034158073.1"/>
</dbReference>
<organism evidence="7 8">
    <name type="scientific">Diutina rugosa</name>
    <name type="common">Yeast</name>
    <name type="synonym">Candida rugosa</name>
    <dbReference type="NCBI Taxonomy" id="5481"/>
    <lineage>
        <taxon>Eukaryota</taxon>
        <taxon>Fungi</taxon>
        <taxon>Dikarya</taxon>
        <taxon>Ascomycota</taxon>
        <taxon>Saccharomycotina</taxon>
        <taxon>Pichiomycetes</taxon>
        <taxon>Debaryomycetaceae</taxon>
        <taxon>Diutina</taxon>
    </lineage>
</organism>
<keyword evidence="5" id="KW-0560">Oxidoreductase</keyword>
<dbReference type="PANTHER" id="PTHR28071">
    <property type="entry name" value="REDOX PROTEIN FMP46, MITOCHONDRIAL-RELATED"/>
    <property type="match status" value="1"/>
</dbReference>
<keyword evidence="8" id="KW-1185">Reference proteome</keyword>
<accession>A0A642UES6</accession>
<dbReference type="InterPro" id="IPR012882">
    <property type="entry name" value="Fmp46"/>
</dbReference>
<comment type="similarity">
    <text evidence="3">Belongs to the FMP46 family.</text>
</comment>
<dbReference type="OrthoDB" id="4044803at2759"/>
<reference evidence="7 8" key="1">
    <citation type="submission" date="2019-07" db="EMBL/GenBank/DDBJ databases">
        <title>Genome assembly of two rare yeast pathogens: Diutina rugosa and Trichomonascus ciferrii.</title>
        <authorList>
            <person name="Mixao V."/>
            <person name="Saus E."/>
            <person name="Hansen A."/>
            <person name="Lass-Flor C."/>
            <person name="Gabaldon T."/>
        </authorList>
    </citation>
    <scope>NUCLEOTIDE SEQUENCE [LARGE SCALE GENOMIC DNA]</scope>
    <source>
        <strain evidence="7 8">CBS 613</strain>
    </source>
</reference>
<dbReference type="GO" id="GO:0016491">
    <property type="term" value="F:oxidoreductase activity"/>
    <property type="evidence" value="ECO:0007669"/>
    <property type="project" value="UniProtKB-KW"/>
</dbReference>
<name>A0A642UES6_DIURU</name>
<dbReference type="Gene3D" id="3.40.30.10">
    <property type="entry name" value="Glutaredoxin"/>
    <property type="match status" value="1"/>
</dbReference>
<evidence type="ECO:0000313" key="7">
    <source>
        <dbReference type="EMBL" id="KAA8897694.1"/>
    </source>
</evidence>
<dbReference type="GO" id="GO:0005739">
    <property type="term" value="C:mitochondrion"/>
    <property type="evidence" value="ECO:0007669"/>
    <property type="project" value="UniProtKB-SubCell"/>
</dbReference>
<evidence type="ECO:0000256" key="3">
    <source>
        <dbReference type="ARBA" id="ARBA00009734"/>
    </source>
</evidence>
<dbReference type="Proteomes" id="UP000449547">
    <property type="component" value="Unassembled WGS sequence"/>
</dbReference>
<evidence type="ECO:0000256" key="6">
    <source>
        <dbReference type="ARBA" id="ARBA00023128"/>
    </source>
</evidence>
<evidence type="ECO:0000256" key="4">
    <source>
        <dbReference type="ARBA" id="ARBA00022946"/>
    </source>
</evidence>
<dbReference type="VEuPathDB" id="FungiDB:DIURU_005125"/>
<proteinExistence type="inferred from homology"/>
<evidence type="ECO:0000256" key="1">
    <source>
        <dbReference type="ARBA" id="ARBA00002963"/>
    </source>
</evidence>
<comment type="caution">
    <text evidence="7">The sequence shown here is derived from an EMBL/GenBank/DDBJ whole genome shotgun (WGS) entry which is preliminary data.</text>
</comment>
<evidence type="ECO:0000256" key="5">
    <source>
        <dbReference type="ARBA" id="ARBA00023002"/>
    </source>
</evidence>